<dbReference type="KEGG" id="lse:F1C12_20710"/>
<protein>
    <submittedName>
        <fullName evidence="2">Aminoglycoside phosphotransferase family protein</fullName>
    </submittedName>
</protein>
<feature type="domain" description="Aminoglycoside phosphotransferase" evidence="1">
    <location>
        <begin position="34"/>
        <end position="258"/>
    </location>
</feature>
<dbReference type="InterPro" id="IPR002575">
    <property type="entry name" value="Aminoglycoside_PTrfase"/>
</dbReference>
<dbReference type="InterPro" id="IPR011009">
    <property type="entry name" value="Kinase-like_dom_sf"/>
</dbReference>
<dbReference type="Proteomes" id="UP000515511">
    <property type="component" value="Chromosome"/>
</dbReference>
<evidence type="ECO:0000313" key="2">
    <source>
        <dbReference type="EMBL" id="QNE37298.1"/>
    </source>
</evidence>
<reference evidence="3" key="1">
    <citation type="submission" date="2019-09" db="EMBL/GenBank/DDBJ databases">
        <title>Antimicrobial potential of Antarctic Bacteria.</title>
        <authorList>
            <person name="Benaud N."/>
            <person name="Edwards R.J."/>
            <person name="Ferrari B.C."/>
        </authorList>
    </citation>
    <scope>NUCLEOTIDE SEQUENCE [LARGE SCALE GENOMIC DNA]</scope>
    <source>
        <strain evidence="3">INR9</strain>
    </source>
</reference>
<dbReference type="Gene3D" id="3.90.1200.10">
    <property type="match status" value="1"/>
</dbReference>
<sequence>MNDRVEVDAALVRRLVDEQFPAYRSLLVWDVALSGWDNRTFRLGDALSVRLPSARGYVEQVAKEHEWLPRLAPQLPLPIPQPVALGEPGEGYPFPWSVYRWLPGTPLGLAEDVDAVALAADLGAFLTALRRLDAAGGPEAGSHNFYRGAPPAVYREEALAAMSAGFRDIDPVLARRIWDAAEETAWERPAVWFHGDAAPGNLLVRNGRLSAVIDFGTSGVGDPACDLVPAWTMFDGDARRVFLEAVGLDAATEQRARAWALWKALITVRDSPDDAPSRRTLARLAADPGV</sequence>
<dbReference type="Pfam" id="PF01636">
    <property type="entry name" value="APH"/>
    <property type="match status" value="1"/>
</dbReference>
<dbReference type="Gene3D" id="3.30.200.20">
    <property type="entry name" value="Phosphorylase Kinase, domain 1"/>
    <property type="match status" value="1"/>
</dbReference>
<organism evidence="2 3">
    <name type="scientific">Leifsonia shinshuensis</name>
    <dbReference type="NCBI Taxonomy" id="150026"/>
    <lineage>
        <taxon>Bacteria</taxon>
        <taxon>Bacillati</taxon>
        <taxon>Actinomycetota</taxon>
        <taxon>Actinomycetes</taxon>
        <taxon>Micrococcales</taxon>
        <taxon>Microbacteriaceae</taxon>
        <taxon>Leifsonia</taxon>
    </lineage>
</organism>
<name>A0A7G6YFN3_9MICO</name>
<dbReference type="PANTHER" id="PTHR21310">
    <property type="entry name" value="AMINOGLYCOSIDE PHOSPHOTRANSFERASE-RELATED-RELATED"/>
    <property type="match status" value="1"/>
</dbReference>
<dbReference type="CDD" id="cd05155">
    <property type="entry name" value="APH_ChoK_like_1"/>
    <property type="match status" value="1"/>
</dbReference>
<dbReference type="EMBL" id="CP043641">
    <property type="protein sequence ID" value="QNE37298.1"/>
    <property type="molecule type" value="Genomic_DNA"/>
</dbReference>
<dbReference type="RefSeq" id="WP_185276703.1">
    <property type="nucleotide sequence ID" value="NZ_CP043641.1"/>
</dbReference>
<accession>A0A7G6YFN3</accession>
<gene>
    <name evidence="2" type="ORF">F1C12_20710</name>
</gene>
<dbReference type="AlphaFoldDB" id="A0A7G6YFN3"/>
<evidence type="ECO:0000313" key="3">
    <source>
        <dbReference type="Proteomes" id="UP000515511"/>
    </source>
</evidence>
<keyword evidence="2" id="KW-0808">Transferase</keyword>
<evidence type="ECO:0000259" key="1">
    <source>
        <dbReference type="Pfam" id="PF01636"/>
    </source>
</evidence>
<dbReference type="InterPro" id="IPR051678">
    <property type="entry name" value="AGP_Transferase"/>
</dbReference>
<dbReference type="SUPFAM" id="SSF56112">
    <property type="entry name" value="Protein kinase-like (PK-like)"/>
    <property type="match status" value="1"/>
</dbReference>
<proteinExistence type="predicted"/>
<dbReference type="PANTHER" id="PTHR21310:SF42">
    <property type="entry name" value="BIFUNCTIONAL AAC_APH"/>
    <property type="match status" value="1"/>
</dbReference>
<dbReference type="GO" id="GO:0016740">
    <property type="term" value="F:transferase activity"/>
    <property type="evidence" value="ECO:0007669"/>
    <property type="project" value="UniProtKB-KW"/>
</dbReference>